<evidence type="ECO:0000256" key="1">
    <source>
        <dbReference type="SAM" id="MobiDB-lite"/>
    </source>
</evidence>
<accession>A0A0F9FS64</accession>
<dbReference type="AlphaFoldDB" id="A0A0F9FS64"/>
<dbReference type="EMBL" id="LAZR01020312">
    <property type="protein sequence ID" value="KKL89344.1"/>
    <property type="molecule type" value="Genomic_DNA"/>
</dbReference>
<feature type="compositionally biased region" description="Basic and acidic residues" evidence="1">
    <location>
        <begin position="1"/>
        <end position="14"/>
    </location>
</feature>
<gene>
    <name evidence="2" type="ORF">LCGC14_1915640</name>
</gene>
<protein>
    <submittedName>
        <fullName evidence="2">Uncharacterized protein</fullName>
    </submittedName>
</protein>
<sequence>MATEGQRIHEEAGEILRQAGEARPLSGHRTAALPPTPSI</sequence>
<feature type="region of interest" description="Disordered" evidence="1">
    <location>
        <begin position="1"/>
        <end position="39"/>
    </location>
</feature>
<evidence type="ECO:0000313" key="2">
    <source>
        <dbReference type="EMBL" id="KKL89344.1"/>
    </source>
</evidence>
<organism evidence="2">
    <name type="scientific">marine sediment metagenome</name>
    <dbReference type="NCBI Taxonomy" id="412755"/>
    <lineage>
        <taxon>unclassified sequences</taxon>
        <taxon>metagenomes</taxon>
        <taxon>ecological metagenomes</taxon>
    </lineage>
</organism>
<proteinExistence type="predicted"/>
<comment type="caution">
    <text evidence="2">The sequence shown here is derived from an EMBL/GenBank/DDBJ whole genome shotgun (WGS) entry which is preliminary data.</text>
</comment>
<reference evidence="2" key="1">
    <citation type="journal article" date="2015" name="Nature">
        <title>Complex archaea that bridge the gap between prokaryotes and eukaryotes.</title>
        <authorList>
            <person name="Spang A."/>
            <person name="Saw J.H."/>
            <person name="Jorgensen S.L."/>
            <person name="Zaremba-Niedzwiedzka K."/>
            <person name="Martijn J."/>
            <person name="Lind A.E."/>
            <person name="van Eijk R."/>
            <person name="Schleper C."/>
            <person name="Guy L."/>
            <person name="Ettema T.J."/>
        </authorList>
    </citation>
    <scope>NUCLEOTIDE SEQUENCE</scope>
</reference>
<name>A0A0F9FS64_9ZZZZ</name>